<keyword evidence="14" id="KW-1185">Reference proteome</keyword>
<dbReference type="SUPFAM" id="SSF55874">
    <property type="entry name" value="ATPase domain of HSP90 chaperone/DNA topoisomerase II/histidine kinase"/>
    <property type="match status" value="1"/>
</dbReference>
<evidence type="ECO:0000313" key="14">
    <source>
        <dbReference type="Proteomes" id="UP000195913"/>
    </source>
</evidence>
<dbReference type="GO" id="GO:0005694">
    <property type="term" value="C:chromosome"/>
    <property type="evidence" value="ECO:0007669"/>
    <property type="project" value="InterPro"/>
</dbReference>
<dbReference type="Gene3D" id="3.30.230.10">
    <property type="match status" value="1"/>
</dbReference>
<evidence type="ECO:0000256" key="4">
    <source>
        <dbReference type="ARBA" id="ARBA00022741"/>
    </source>
</evidence>
<evidence type="ECO:0000259" key="12">
    <source>
        <dbReference type="PROSITE" id="PS50880"/>
    </source>
</evidence>
<dbReference type="PRINTS" id="PR01159">
    <property type="entry name" value="DNAGYRASEB"/>
</dbReference>
<dbReference type="Gene3D" id="3.30.565.10">
    <property type="entry name" value="Histidine kinase-like ATPase, C-terminal domain"/>
    <property type="match status" value="1"/>
</dbReference>
<dbReference type="Pfam" id="PF00986">
    <property type="entry name" value="DNA_gyraseB_C"/>
    <property type="match status" value="1"/>
</dbReference>
<dbReference type="NCBIfam" id="NF004189">
    <property type="entry name" value="PRK05644.1"/>
    <property type="match status" value="1"/>
</dbReference>
<dbReference type="FunFam" id="3.30.230.10:FF:000005">
    <property type="entry name" value="DNA gyrase subunit B"/>
    <property type="match status" value="1"/>
</dbReference>
<dbReference type="CDD" id="cd03366">
    <property type="entry name" value="TOPRIM_TopoIIA_GyrB"/>
    <property type="match status" value="1"/>
</dbReference>
<evidence type="ECO:0000256" key="8">
    <source>
        <dbReference type="ARBA" id="ARBA00023125"/>
    </source>
</evidence>
<dbReference type="InterPro" id="IPR003594">
    <property type="entry name" value="HATPase_dom"/>
</dbReference>
<keyword evidence="6 10" id="KW-0460">Magnesium</keyword>
<dbReference type="GO" id="GO:0006261">
    <property type="term" value="P:DNA-templated DNA replication"/>
    <property type="evidence" value="ECO:0007669"/>
    <property type="project" value="UniProtKB-UniRule"/>
</dbReference>
<dbReference type="GO" id="GO:0003677">
    <property type="term" value="F:DNA binding"/>
    <property type="evidence" value="ECO:0007669"/>
    <property type="project" value="UniProtKB-KW"/>
</dbReference>
<dbReference type="SUPFAM" id="SSF56719">
    <property type="entry name" value="Type II DNA topoisomerase"/>
    <property type="match status" value="1"/>
</dbReference>
<dbReference type="GO" id="GO:0046872">
    <property type="term" value="F:metal ion binding"/>
    <property type="evidence" value="ECO:0007669"/>
    <property type="project" value="UniProtKB-KW"/>
</dbReference>
<proteinExistence type="inferred from homology"/>
<dbReference type="NCBIfam" id="NF011501">
    <property type="entry name" value="PRK14939.1"/>
    <property type="match status" value="1"/>
</dbReference>
<dbReference type="SMART" id="SM00433">
    <property type="entry name" value="TOP2c"/>
    <property type="match status" value="1"/>
</dbReference>
<dbReference type="Pfam" id="PF01751">
    <property type="entry name" value="Toprim"/>
    <property type="match status" value="1"/>
</dbReference>
<dbReference type="Pfam" id="PF02518">
    <property type="entry name" value="HATPase_c"/>
    <property type="match status" value="1"/>
</dbReference>
<gene>
    <name evidence="10" type="primary">gyrB</name>
    <name evidence="13" type="ORF">FM101_00960</name>
</gene>
<feature type="binding site" evidence="10">
    <location>
        <position position="496"/>
    </location>
    <ligand>
        <name>Mg(2+)</name>
        <dbReference type="ChEBI" id="CHEBI:18420"/>
        <label>1</label>
        <note>catalytic</note>
    </ligand>
</feature>
<evidence type="ECO:0000256" key="10">
    <source>
        <dbReference type="HAMAP-Rule" id="MF_01898"/>
    </source>
</evidence>
<dbReference type="EMBL" id="FUHW01000004">
    <property type="protein sequence ID" value="SJM47463.1"/>
    <property type="molecule type" value="Genomic_DNA"/>
</dbReference>
<dbReference type="InterPro" id="IPR020568">
    <property type="entry name" value="Ribosomal_Su5_D2-typ_SF"/>
</dbReference>
<keyword evidence="10" id="KW-0963">Cytoplasm</keyword>
<dbReference type="InterPro" id="IPR018522">
    <property type="entry name" value="TopoIIA_CS"/>
</dbReference>
<dbReference type="Gene3D" id="3.40.50.670">
    <property type="match status" value="1"/>
</dbReference>
<comment type="cofactor">
    <cofactor evidence="10">
        <name>Mg(2+)</name>
        <dbReference type="ChEBI" id="CHEBI:18420"/>
    </cofactor>
    <cofactor evidence="10">
        <name>Mn(2+)</name>
        <dbReference type="ChEBI" id="CHEBI:29035"/>
    </cofactor>
    <cofactor evidence="10">
        <name>Ca(2+)</name>
        <dbReference type="ChEBI" id="CHEBI:29108"/>
    </cofactor>
    <text evidence="10">Binds two Mg(2+) per subunit. The magnesium ions form salt bridges with both the protein and the DNA. Can also accept other divalent metal cations, such as Mn(2+) or Ca(2+).</text>
</comment>
<dbReference type="SUPFAM" id="SSF54211">
    <property type="entry name" value="Ribosomal protein S5 domain 2-like"/>
    <property type="match status" value="1"/>
</dbReference>
<evidence type="ECO:0000256" key="1">
    <source>
        <dbReference type="ARBA" id="ARBA00000185"/>
    </source>
</evidence>
<dbReference type="InterPro" id="IPR013759">
    <property type="entry name" value="Topo_IIA_B_C"/>
</dbReference>
<dbReference type="InterPro" id="IPR014721">
    <property type="entry name" value="Ribsml_uS5_D2-typ_fold_subgr"/>
</dbReference>
<feature type="compositionally biased region" description="Low complexity" evidence="11">
    <location>
        <begin position="14"/>
        <end position="32"/>
    </location>
</feature>
<dbReference type="InterPro" id="IPR000565">
    <property type="entry name" value="Topo_IIA_B"/>
</dbReference>
<feature type="binding site" evidence="10">
    <location>
        <position position="571"/>
    </location>
    <ligand>
        <name>Mg(2+)</name>
        <dbReference type="ChEBI" id="CHEBI:18420"/>
        <label>2</label>
    </ligand>
</feature>
<dbReference type="CDD" id="cd00822">
    <property type="entry name" value="TopoII_Trans_DNA_gyrase"/>
    <property type="match status" value="1"/>
</dbReference>
<feature type="region of interest" description="Disordered" evidence="11">
    <location>
        <begin position="257"/>
        <end position="276"/>
    </location>
</feature>
<dbReference type="InterPro" id="IPR001241">
    <property type="entry name" value="Topo_IIA"/>
</dbReference>
<keyword evidence="5 10" id="KW-0067">ATP-binding</keyword>
<dbReference type="NCBIfam" id="TIGR01059">
    <property type="entry name" value="gyrB"/>
    <property type="match status" value="1"/>
</dbReference>
<dbReference type="Proteomes" id="UP000195913">
    <property type="component" value="Unassembled WGS sequence"/>
</dbReference>
<feature type="binding site" evidence="10">
    <location>
        <position position="569"/>
    </location>
    <ligand>
        <name>Mg(2+)</name>
        <dbReference type="ChEBI" id="CHEBI:18420"/>
        <label>2</label>
    </ligand>
</feature>
<dbReference type="PROSITE" id="PS00177">
    <property type="entry name" value="TOPOISOMERASE_II"/>
    <property type="match status" value="1"/>
</dbReference>
<dbReference type="Pfam" id="PF00204">
    <property type="entry name" value="DNA_gyraseB"/>
    <property type="match status" value="1"/>
</dbReference>
<dbReference type="GO" id="GO:0006265">
    <property type="term" value="P:DNA topological change"/>
    <property type="evidence" value="ECO:0007669"/>
    <property type="project" value="UniProtKB-UniRule"/>
</dbReference>
<accession>A0A1R4EUY3</accession>
<feature type="region of interest" description="Disordered" evidence="11">
    <location>
        <begin position="1"/>
        <end position="51"/>
    </location>
</feature>
<comment type="function">
    <text evidence="10">A type II topoisomerase that negatively supercoils closed circular double-stranded (ds) DNA in an ATP-dependent manner to modulate DNA topology and maintain chromosomes in an underwound state. Negative supercoiling favors strand separation, and DNA replication, transcription, recombination and repair, all of which involve strand separation. Also able to catalyze the interconversion of other topological isomers of dsDNA rings, including catenanes and knotted rings. Type II topoisomerases break and join 2 DNA strands simultaneously in an ATP-dependent manner.</text>
</comment>
<organism evidence="13 14">
    <name type="scientific">Arthrobacter rhombi</name>
    <dbReference type="NCBI Taxonomy" id="71253"/>
    <lineage>
        <taxon>Bacteria</taxon>
        <taxon>Bacillati</taxon>
        <taxon>Actinomycetota</taxon>
        <taxon>Actinomycetes</taxon>
        <taxon>Micrococcales</taxon>
        <taxon>Micrococcaceae</taxon>
        <taxon>Arthrobacter</taxon>
    </lineage>
</organism>
<sequence length="712" mass="78589">MDTENTTPEDENSAAPQEPAPAQEPGTAAEPEAVVEQQPHENSHRVEHAYGAGDITVLEGLEAVRKRPGMYIGSTGPRGLHHLVYEVVDNSVDEALAGYCDTIKVALQEDGGVRVEDNGRGIPVEMHPTEGKPTVEVVMTILHAGGKFGGGGYAVSGGLHGVGVSVVNALSSRVDAEIHRQGNVYRMTFGNGGKPLTELVKGEETDKTGTTITFYPDAGIFDTIEFDFETIRTRFQQMAFLNKGLRISLTDERTLDDSADEIAEDDSEERAHEAEEPKHRFVDYCYENGLLDYVEYLNTSKKADLVHPDVIAFESEDPERMISVEVAMQWTTAYSESVHTYANTINTHEGGTHEEGFRAAMTSLINRYAKEKGILKDKDDNLTGDDIREGLTAVISIKLGEPQFEGQTKTKLGNSMAKGFVQGVVNDELGDWLERNPATAKDIIRKSLFAAQARLAARKARDNARRKSPLESFGMPGKLSDCSSKNPTECEVYIVEGDSAGGSAKRGRDPRTQAILPLRGKILNVERARLDRALGNAEVQSMITAFGTGIGEEFDMAKLRYHKIVLMADADVDGQHITTLLLTLVFRYMRPLIENGYVYLAQPPLYRIKWSNSAHEYVFSDAERDASLTAGAAANKRLPKDNGIQRYKGLGEMDYSELWDTTMDPDHRTLRQITMEDAAAADQIFAVLMGEDVESRRNFIQQNAKDVRFLDI</sequence>
<keyword evidence="8" id="KW-0238">DNA-binding</keyword>
<dbReference type="HAMAP" id="MF_01898">
    <property type="entry name" value="GyrB"/>
    <property type="match status" value="1"/>
</dbReference>
<evidence type="ECO:0000256" key="9">
    <source>
        <dbReference type="ARBA" id="ARBA00023235"/>
    </source>
</evidence>
<dbReference type="GO" id="GO:0034335">
    <property type="term" value="F:DNA negative supercoiling activity"/>
    <property type="evidence" value="ECO:0007669"/>
    <property type="project" value="UniProtKB-ARBA"/>
</dbReference>
<dbReference type="CDD" id="cd16928">
    <property type="entry name" value="HATPase_GyrB-like"/>
    <property type="match status" value="1"/>
</dbReference>
<evidence type="ECO:0000256" key="5">
    <source>
        <dbReference type="ARBA" id="ARBA00022840"/>
    </source>
</evidence>
<dbReference type="PROSITE" id="PS50880">
    <property type="entry name" value="TOPRIM"/>
    <property type="match status" value="1"/>
</dbReference>
<comment type="similarity">
    <text evidence="2 10">Belongs to the type II topoisomerase GyrB family.</text>
</comment>
<evidence type="ECO:0000256" key="11">
    <source>
        <dbReference type="SAM" id="MobiDB-lite"/>
    </source>
</evidence>
<evidence type="ECO:0000256" key="6">
    <source>
        <dbReference type="ARBA" id="ARBA00022842"/>
    </source>
</evidence>
<comment type="subcellular location">
    <subcellularLocation>
        <location evidence="10">Cytoplasm</location>
    </subcellularLocation>
</comment>
<dbReference type="PANTHER" id="PTHR45866:SF1">
    <property type="entry name" value="DNA GYRASE SUBUNIT B, MITOCHONDRIAL"/>
    <property type="match status" value="1"/>
</dbReference>
<dbReference type="SMART" id="SM00387">
    <property type="entry name" value="HATPase_c"/>
    <property type="match status" value="1"/>
</dbReference>
<comment type="subunit">
    <text evidence="10">Heterotetramer, composed of two GyrA and two GyrB chains. In the heterotetramer, GyrA contains the active site tyrosine that forms a transient covalent intermediate with DNA, while GyrB binds cofactors and catalyzes ATP hydrolysis.</text>
</comment>
<feature type="binding site" evidence="10">
    <location>
        <position position="569"/>
    </location>
    <ligand>
        <name>Mg(2+)</name>
        <dbReference type="ChEBI" id="CHEBI:18420"/>
        <label>1</label>
        <note>catalytic</note>
    </ligand>
</feature>
<feature type="compositionally biased region" description="Acidic residues" evidence="11">
    <location>
        <begin position="257"/>
        <end position="268"/>
    </location>
</feature>
<evidence type="ECO:0000256" key="3">
    <source>
        <dbReference type="ARBA" id="ARBA00022723"/>
    </source>
</evidence>
<dbReference type="InterPro" id="IPR013760">
    <property type="entry name" value="Topo_IIA-like_dom_sf"/>
</dbReference>
<dbReference type="InterPro" id="IPR011557">
    <property type="entry name" value="GyrB"/>
</dbReference>
<evidence type="ECO:0000256" key="7">
    <source>
        <dbReference type="ARBA" id="ARBA00023029"/>
    </source>
</evidence>
<dbReference type="InterPro" id="IPR034160">
    <property type="entry name" value="TOPRIM_GyrB"/>
</dbReference>
<feature type="compositionally biased region" description="Acidic residues" evidence="11">
    <location>
        <begin position="1"/>
        <end position="12"/>
    </location>
</feature>
<dbReference type="GO" id="GO:0005737">
    <property type="term" value="C:cytoplasm"/>
    <property type="evidence" value="ECO:0007669"/>
    <property type="project" value="UniProtKB-SubCell"/>
</dbReference>
<dbReference type="InterPro" id="IPR002288">
    <property type="entry name" value="DNA_gyrase_B_C"/>
</dbReference>
<keyword evidence="9 10" id="KW-0413">Isomerase</keyword>
<dbReference type="FunFam" id="3.40.50.670:FF:000002">
    <property type="entry name" value="DNA gyrase subunit B"/>
    <property type="match status" value="1"/>
</dbReference>
<name>A0A1R4EUY3_9MICC</name>
<dbReference type="PANTHER" id="PTHR45866">
    <property type="entry name" value="DNA GYRASE/TOPOISOMERASE SUBUNIT B"/>
    <property type="match status" value="1"/>
</dbReference>
<evidence type="ECO:0000256" key="2">
    <source>
        <dbReference type="ARBA" id="ARBA00010708"/>
    </source>
</evidence>
<protein>
    <recommendedName>
        <fullName evidence="10">DNA gyrase subunit B</fullName>
        <ecNumber evidence="10">5.6.2.2</ecNumber>
    </recommendedName>
</protein>
<keyword evidence="4 10" id="KW-0547">Nucleotide-binding</keyword>
<dbReference type="GO" id="GO:0005524">
    <property type="term" value="F:ATP binding"/>
    <property type="evidence" value="ECO:0007669"/>
    <property type="project" value="UniProtKB-UniRule"/>
</dbReference>
<keyword evidence="3 10" id="KW-0479">Metal-binding</keyword>
<dbReference type="InterPro" id="IPR013506">
    <property type="entry name" value="Topo_IIA_bsu_dom2"/>
</dbReference>
<feature type="domain" description="Toprim" evidence="12">
    <location>
        <begin position="490"/>
        <end position="604"/>
    </location>
</feature>
<comment type="catalytic activity">
    <reaction evidence="1 10">
        <text>ATP-dependent breakage, passage and rejoining of double-stranded DNA.</text>
        <dbReference type="EC" id="5.6.2.2"/>
    </reaction>
</comment>
<feature type="compositionally biased region" description="Basic and acidic residues" evidence="11">
    <location>
        <begin position="38"/>
        <end position="48"/>
    </location>
</feature>
<reference evidence="13 14" key="1">
    <citation type="submission" date="2017-02" db="EMBL/GenBank/DDBJ databases">
        <authorList>
            <person name="Peterson S.W."/>
        </authorList>
    </citation>
    <scope>NUCLEOTIDE SEQUENCE [LARGE SCALE GENOMIC DNA]</scope>
    <source>
        <strain evidence="13 14">B Ar 00.02</strain>
    </source>
</reference>
<evidence type="ECO:0000313" key="13">
    <source>
        <dbReference type="EMBL" id="SJM47463.1"/>
    </source>
</evidence>
<feature type="site" description="Interaction with DNA" evidence="10">
    <location>
        <position position="521"/>
    </location>
</feature>
<dbReference type="InterPro" id="IPR006171">
    <property type="entry name" value="TOPRIM_dom"/>
</dbReference>
<dbReference type="PRINTS" id="PR00418">
    <property type="entry name" value="TPI2FAMILY"/>
</dbReference>
<comment type="miscellaneous">
    <text evidence="10">Few gyrases are as efficient as E.coli at forming negative supercoils. Not all organisms have 2 type II topoisomerases; in organisms with a single type II topoisomerase this enzyme also has to decatenate newly replicated chromosomes.</text>
</comment>
<dbReference type="AlphaFoldDB" id="A0A1R4EUY3"/>
<dbReference type="InterPro" id="IPR036890">
    <property type="entry name" value="HATPase_C_sf"/>
</dbReference>
<dbReference type="FunFam" id="3.30.565.10:FF:000002">
    <property type="entry name" value="DNA gyrase subunit B"/>
    <property type="match status" value="1"/>
</dbReference>
<keyword evidence="7 10" id="KW-0799">Topoisomerase</keyword>
<feature type="site" description="Interaction with DNA" evidence="10">
    <location>
        <position position="524"/>
    </location>
</feature>
<dbReference type="EC" id="5.6.2.2" evidence="10"/>